<dbReference type="EMBL" id="HBIO01021236">
    <property type="protein sequence ID" value="CAE0471497.1"/>
    <property type="molecule type" value="Transcribed_RNA"/>
</dbReference>
<dbReference type="InterPro" id="IPR049730">
    <property type="entry name" value="SNF2/RAD54-like_C"/>
</dbReference>
<keyword evidence="4" id="KW-0067">ATP-binding</keyword>
<dbReference type="InterPro" id="IPR000330">
    <property type="entry name" value="SNF2_N"/>
</dbReference>
<dbReference type="SMART" id="SM00487">
    <property type="entry name" value="DEXDc"/>
    <property type="match status" value="1"/>
</dbReference>
<dbReference type="InterPro" id="IPR002711">
    <property type="entry name" value="HNH"/>
</dbReference>
<dbReference type="InterPro" id="IPR014001">
    <property type="entry name" value="Helicase_ATP-bd"/>
</dbReference>
<dbReference type="Pfam" id="PF00176">
    <property type="entry name" value="SNF2-rel_dom"/>
    <property type="match status" value="1"/>
</dbReference>
<dbReference type="AlphaFoldDB" id="A0A7S3QAX3"/>
<evidence type="ECO:0000256" key="5">
    <source>
        <dbReference type="SAM" id="MobiDB-lite"/>
    </source>
</evidence>
<dbReference type="PROSITE" id="PS51194">
    <property type="entry name" value="HELICASE_CTER"/>
    <property type="match status" value="1"/>
</dbReference>
<dbReference type="CDD" id="cd18010">
    <property type="entry name" value="DEXHc_HARP_SMARCAL1"/>
    <property type="match status" value="1"/>
</dbReference>
<dbReference type="PROSITE" id="PS51192">
    <property type="entry name" value="HELICASE_ATP_BIND_1"/>
    <property type="match status" value="1"/>
</dbReference>
<dbReference type="InterPro" id="IPR001650">
    <property type="entry name" value="Helicase_C-like"/>
</dbReference>
<dbReference type="GO" id="GO:0016787">
    <property type="term" value="F:hydrolase activity"/>
    <property type="evidence" value="ECO:0007669"/>
    <property type="project" value="UniProtKB-KW"/>
</dbReference>
<evidence type="ECO:0008006" key="9">
    <source>
        <dbReference type="Google" id="ProtNLM"/>
    </source>
</evidence>
<dbReference type="PANTHER" id="PTHR45766:SF3">
    <property type="entry name" value="DNA ANNEALING HELICASE AND ENDONUCLEASE ZRANB3"/>
    <property type="match status" value="1"/>
</dbReference>
<dbReference type="Pfam" id="PF01844">
    <property type="entry name" value="HNH"/>
    <property type="match status" value="1"/>
</dbReference>
<dbReference type="GO" id="GO:0008270">
    <property type="term" value="F:zinc ion binding"/>
    <property type="evidence" value="ECO:0007669"/>
    <property type="project" value="InterPro"/>
</dbReference>
<gene>
    <name evidence="8" type="ORF">CDEB00056_LOCUS16350</name>
</gene>
<evidence type="ECO:0000256" key="3">
    <source>
        <dbReference type="ARBA" id="ARBA00022806"/>
    </source>
</evidence>
<accession>A0A7S3QAX3</accession>
<dbReference type="Pfam" id="PF00271">
    <property type="entry name" value="Helicase_C"/>
    <property type="match status" value="1"/>
</dbReference>
<protein>
    <recommendedName>
        <fullName evidence="9">DNA annealing helicase and endonuclease ZRANB3</fullName>
    </recommendedName>
</protein>
<dbReference type="GO" id="GO:0006281">
    <property type="term" value="P:DNA repair"/>
    <property type="evidence" value="ECO:0007669"/>
    <property type="project" value="TreeGrafter"/>
</dbReference>
<evidence type="ECO:0000256" key="2">
    <source>
        <dbReference type="ARBA" id="ARBA00022801"/>
    </source>
</evidence>
<dbReference type="GO" id="GO:0004386">
    <property type="term" value="F:helicase activity"/>
    <property type="evidence" value="ECO:0007669"/>
    <property type="project" value="UniProtKB-KW"/>
</dbReference>
<dbReference type="InterPro" id="IPR038718">
    <property type="entry name" value="SNF2-like_sf"/>
</dbReference>
<keyword evidence="3" id="KW-0347">Helicase</keyword>
<feature type="compositionally biased region" description="Polar residues" evidence="5">
    <location>
        <begin position="576"/>
        <end position="586"/>
    </location>
</feature>
<dbReference type="InterPro" id="IPR003615">
    <property type="entry name" value="HNH_nuc"/>
</dbReference>
<proteinExistence type="predicted"/>
<keyword evidence="1" id="KW-0547">Nucleotide-binding</keyword>
<feature type="compositionally biased region" description="Polar residues" evidence="5">
    <location>
        <begin position="533"/>
        <end position="544"/>
    </location>
</feature>
<dbReference type="CDD" id="cd18793">
    <property type="entry name" value="SF2_C_SNF"/>
    <property type="match status" value="1"/>
</dbReference>
<dbReference type="InterPro" id="IPR027417">
    <property type="entry name" value="P-loop_NTPase"/>
</dbReference>
<dbReference type="SUPFAM" id="SSF52540">
    <property type="entry name" value="P-loop containing nucleoside triphosphate hydrolases"/>
    <property type="match status" value="2"/>
</dbReference>
<evidence type="ECO:0000259" key="6">
    <source>
        <dbReference type="PROSITE" id="PS51192"/>
    </source>
</evidence>
<feature type="domain" description="Helicase ATP-binding" evidence="6">
    <location>
        <begin position="36"/>
        <end position="203"/>
    </location>
</feature>
<dbReference type="GO" id="GO:0003676">
    <property type="term" value="F:nucleic acid binding"/>
    <property type="evidence" value="ECO:0007669"/>
    <property type="project" value="InterPro"/>
</dbReference>
<reference evidence="8" key="1">
    <citation type="submission" date="2021-01" db="EMBL/GenBank/DDBJ databases">
        <authorList>
            <person name="Corre E."/>
            <person name="Pelletier E."/>
            <person name="Niang G."/>
            <person name="Scheremetjew M."/>
            <person name="Finn R."/>
            <person name="Kale V."/>
            <person name="Holt S."/>
            <person name="Cochrane G."/>
            <person name="Meng A."/>
            <person name="Brown T."/>
            <person name="Cohen L."/>
        </authorList>
    </citation>
    <scope>NUCLEOTIDE SEQUENCE</scope>
    <source>
        <strain evidence="8">MM31A-1</strain>
    </source>
</reference>
<evidence type="ECO:0000256" key="1">
    <source>
        <dbReference type="ARBA" id="ARBA00022741"/>
    </source>
</evidence>
<dbReference type="SMART" id="SM00490">
    <property type="entry name" value="HELICc"/>
    <property type="match status" value="1"/>
</dbReference>
<dbReference type="Gene3D" id="3.40.50.300">
    <property type="entry name" value="P-loop containing nucleotide triphosphate hydrolases"/>
    <property type="match status" value="1"/>
</dbReference>
<organism evidence="8">
    <name type="scientific">Chaetoceros debilis</name>
    <dbReference type="NCBI Taxonomy" id="122233"/>
    <lineage>
        <taxon>Eukaryota</taxon>
        <taxon>Sar</taxon>
        <taxon>Stramenopiles</taxon>
        <taxon>Ochrophyta</taxon>
        <taxon>Bacillariophyta</taxon>
        <taxon>Coscinodiscophyceae</taxon>
        <taxon>Chaetocerotophycidae</taxon>
        <taxon>Chaetocerotales</taxon>
        <taxon>Chaetocerotaceae</taxon>
        <taxon>Chaetoceros</taxon>
    </lineage>
</organism>
<dbReference type="GO" id="GO:0005524">
    <property type="term" value="F:ATP binding"/>
    <property type="evidence" value="ECO:0007669"/>
    <property type="project" value="UniProtKB-KW"/>
</dbReference>
<dbReference type="GO" id="GO:0043596">
    <property type="term" value="C:nuclear replication fork"/>
    <property type="evidence" value="ECO:0007669"/>
    <property type="project" value="TreeGrafter"/>
</dbReference>
<dbReference type="GO" id="GO:0031297">
    <property type="term" value="P:replication fork processing"/>
    <property type="evidence" value="ECO:0007669"/>
    <property type="project" value="TreeGrafter"/>
</dbReference>
<keyword evidence="2" id="KW-0378">Hydrolase</keyword>
<feature type="domain" description="Helicase C-terminal" evidence="7">
    <location>
        <begin position="329"/>
        <end position="479"/>
    </location>
</feature>
<sequence>MSATMHKQAPPSFEGHLELESLLPRLRPFQREGFDFATKKTNGRLLICDEMGLGKTVTSLAVMLAFKEEWPLLILCPASLRYTWPAEIEKFIPHMPHSAIYVVRGFDDCDFHSNPIKRARIKVVVATYSLLQNRSAAAKALQEFSFKCVIADESHNLKEKTSQRCKIAMPLISGAKRVLLLSGTPALAKPVELWAQLNCVDQDLFGSYTSFTKKYCNARRGRFGYDVSGLSNADELHEKLKQVMIRRLKADVLKELPPKQRSIVPVKILKNEHVKDCRRIIAEMNDTRASISSLAGEEANNAHFEGRSLLMQAYQASGIGKAQAVAEYVLDWLCGSGTQKVLVFAHHKGVLDTIEATISKHFKGVGHIRIDGSVNSAERAARVKKFQNKAQVRLGLLSITAAGVGLTLTAASSVIFAELHWTPGVLAQAEDRCHRIGQVNAVNIMYCVCKDTDLSVDPALWKMLGRKVSNLGRMIDGEKGASMNAVDTENGAPSEQELSSFFAETCATKGSPDVKAPIAKGSIQSFFKKPSTNKDGTCSSSSGLKASVSMPKFSSRHATRPTSATTNPVPMRASVASKSNPFTSASGLKRKIEKPSWVSPPCKKVPQSTKSPTSDQQLSWTCEFCTFINEYVKSDSGLSRCLVCKSRRCHKSSKVGSVSVDLSQSSIDTTQSLTIDEIDLTQSPTNKAKPTPKLCASSQSEIIEICDDSDDDDDDDDDNLRHSPYATVRSIRPNLMSSQKIIPIVNLDLDQEIHETLPTTRVLSFSVSKNSGRIAVYLSDTGESLLINFDYENLIQESTSEELQNRQLKRKKRMQNDLEPDRVLFDDAQVSKVARNLRESVLSKKSSLPLISTDDISTEIKQFITTYLTIREVEKKAIQEWDTPIRSDAIRETLRSIVQSSQSLLTESTERYSGGSKERALENVAAGNATDSDRRVLNGEACIWCATSLPDVALRKGVESYYCSQECAEKGRLRRGGMYSSTRVRSQVFTLENGICQICRVDANALFLRISALQPAERLSALMNANWTLPKSSKALQNLLQNPKEGDFWQADHIKAVAEGGGSCGLENLRTLCTPCHQVETERLRCRLKIRNASDVGSSIKVDIRSHFKRRKKPSAD</sequence>
<dbReference type="Gene3D" id="1.10.30.50">
    <property type="match status" value="1"/>
</dbReference>
<dbReference type="PANTHER" id="PTHR45766">
    <property type="entry name" value="DNA ANNEALING HELICASE AND ENDONUCLEASE ZRANB3 FAMILY MEMBER"/>
    <property type="match status" value="1"/>
</dbReference>
<evidence type="ECO:0000259" key="7">
    <source>
        <dbReference type="PROSITE" id="PS51194"/>
    </source>
</evidence>
<dbReference type="CDD" id="cd00085">
    <property type="entry name" value="HNHc"/>
    <property type="match status" value="1"/>
</dbReference>
<evidence type="ECO:0000256" key="4">
    <source>
        <dbReference type="ARBA" id="ARBA00022840"/>
    </source>
</evidence>
<evidence type="ECO:0000313" key="8">
    <source>
        <dbReference type="EMBL" id="CAE0471497.1"/>
    </source>
</evidence>
<name>A0A7S3QAX3_9STRA</name>
<dbReference type="Gene3D" id="3.40.50.10810">
    <property type="entry name" value="Tandem AAA-ATPase domain"/>
    <property type="match status" value="1"/>
</dbReference>
<dbReference type="GO" id="GO:0004520">
    <property type="term" value="F:DNA endonuclease activity"/>
    <property type="evidence" value="ECO:0007669"/>
    <property type="project" value="TreeGrafter"/>
</dbReference>
<feature type="region of interest" description="Disordered" evidence="5">
    <location>
        <begin position="530"/>
        <end position="588"/>
    </location>
</feature>